<accession>A0A8H6R7E4</accession>
<evidence type="ECO:0000313" key="1">
    <source>
        <dbReference type="EMBL" id="KAF7185921.1"/>
    </source>
</evidence>
<dbReference type="OrthoDB" id="3799439at2759"/>
<gene>
    <name evidence="1" type="ORF">HII31_12794</name>
</gene>
<protein>
    <submittedName>
        <fullName evidence="1">Uncharacterized protein</fullName>
    </submittedName>
</protein>
<comment type="caution">
    <text evidence="1">The sequence shown here is derived from an EMBL/GenBank/DDBJ whole genome shotgun (WGS) entry which is preliminary data.</text>
</comment>
<organism evidence="1 2">
    <name type="scientific">Pseudocercospora fuligena</name>
    <dbReference type="NCBI Taxonomy" id="685502"/>
    <lineage>
        <taxon>Eukaryota</taxon>
        <taxon>Fungi</taxon>
        <taxon>Dikarya</taxon>
        <taxon>Ascomycota</taxon>
        <taxon>Pezizomycotina</taxon>
        <taxon>Dothideomycetes</taxon>
        <taxon>Dothideomycetidae</taxon>
        <taxon>Mycosphaerellales</taxon>
        <taxon>Mycosphaerellaceae</taxon>
        <taxon>Pseudocercospora</taxon>
    </lineage>
</organism>
<reference evidence="1" key="1">
    <citation type="submission" date="2020-04" db="EMBL/GenBank/DDBJ databases">
        <title>Draft genome resource of the tomato pathogen Pseudocercospora fuligena.</title>
        <authorList>
            <person name="Zaccaron A."/>
        </authorList>
    </citation>
    <scope>NUCLEOTIDE SEQUENCE</scope>
    <source>
        <strain evidence="1">PF001</strain>
    </source>
</reference>
<sequence>MSNQHAEQQSDYFEHMGPVYFHDIVFANINNELTRYNAIMKFVPKSWEQDEETRKLHENVRKTRDEMQHWWLDVVKQLNVLENTLASRTGPMEIKITKEPYWYRAEDVFTLTMDHLADLFTSDDISDPEDFGSYLLQTFLQYVRDGNDYLTDRHPVAKKFMFLRDVFDEALEFRPMRECIGFYAPLLRHVRLERRNLSSELSRSIEDNCIAEISEELEAAEPDDYLNSSKARREIWKAYRNLNCKTRGKHQCFHRRTIDLLHKLQVQSHHEIRNNVLLAVDGHLPNELADVIIEHTLRAEEIPLQSDIRFAKDDTDGLWPFLREEYSCPRI</sequence>
<evidence type="ECO:0000313" key="2">
    <source>
        <dbReference type="Proteomes" id="UP000660729"/>
    </source>
</evidence>
<name>A0A8H6R7E4_9PEZI</name>
<proteinExistence type="predicted"/>
<dbReference type="Proteomes" id="UP000660729">
    <property type="component" value="Unassembled WGS sequence"/>
</dbReference>
<dbReference type="EMBL" id="JABCIY010000306">
    <property type="protein sequence ID" value="KAF7185921.1"/>
    <property type="molecule type" value="Genomic_DNA"/>
</dbReference>
<dbReference type="AlphaFoldDB" id="A0A8H6R7E4"/>
<keyword evidence="2" id="KW-1185">Reference proteome</keyword>